<dbReference type="EMBL" id="AANZ01000012">
    <property type="protein sequence ID" value="EAQ79851.1"/>
    <property type="molecule type" value="Genomic_DNA"/>
</dbReference>
<dbReference type="AlphaFoldDB" id="A3ZUE1"/>
<proteinExistence type="predicted"/>
<gene>
    <name evidence="1" type="ORF">DSM3645_21964</name>
</gene>
<evidence type="ECO:0000313" key="2">
    <source>
        <dbReference type="Proteomes" id="UP000004358"/>
    </source>
</evidence>
<name>A3ZUE1_9BACT</name>
<organism evidence="1 2">
    <name type="scientific">Blastopirellula marina DSM 3645</name>
    <dbReference type="NCBI Taxonomy" id="314230"/>
    <lineage>
        <taxon>Bacteria</taxon>
        <taxon>Pseudomonadati</taxon>
        <taxon>Planctomycetota</taxon>
        <taxon>Planctomycetia</taxon>
        <taxon>Pirellulales</taxon>
        <taxon>Pirellulaceae</taxon>
        <taxon>Blastopirellula</taxon>
    </lineage>
</organism>
<protein>
    <recommendedName>
        <fullName evidence="3">Outer membrane protein beta-barrel domain-containing protein</fullName>
    </recommendedName>
</protein>
<dbReference type="Proteomes" id="UP000004358">
    <property type="component" value="Unassembled WGS sequence"/>
</dbReference>
<reference evidence="1 2" key="1">
    <citation type="submission" date="2006-02" db="EMBL/GenBank/DDBJ databases">
        <authorList>
            <person name="Amann R."/>
            <person name="Ferriera S."/>
            <person name="Johnson J."/>
            <person name="Kravitz S."/>
            <person name="Halpern A."/>
            <person name="Remington K."/>
            <person name="Beeson K."/>
            <person name="Tran B."/>
            <person name="Rogers Y.-H."/>
            <person name="Friedman R."/>
            <person name="Venter J.C."/>
        </authorList>
    </citation>
    <scope>NUCLEOTIDE SEQUENCE [LARGE SCALE GENOMIC DNA]</scope>
    <source>
        <strain evidence="1 2">DSM 3645</strain>
    </source>
</reference>
<evidence type="ECO:0008006" key="3">
    <source>
        <dbReference type="Google" id="ProtNLM"/>
    </source>
</evidence>
<comment type="caution">
    <text evidence="1">The sequence shown here is derived from an EMBL/GenBank/DDBJ whole genome shotgun (WGS) entry which is preliminary data.</text>
</comment>
<accession>A3ZUE1</accession>
<evidence type="ECO:0000313" key="1">
    <source>
        <dbReference type="EMBL" id="EAQ79851.1"/>
    </source>
</evidence>
<dbReference type="HOGENOM" id="CLU_942656_0_0_0"/>
<dbReference type="eggNOG" id="ENOG5032R2A">
    <property type="taxonomic scope" value="Bacteria"/>
</dbReference>
<sequence>MTQTFFGASMRTFNSALLLSAFSMLLVLAISLPASGQSEMEMGEPSLVPRSARYFGLGFNYNSMNFGNQDVIAVGTSDVIESGVTIATGTADGPDDATGGTPIFMDTQLNLSPSIELGYFQHFDQSEHQLWGFKFTNDYLGTSSESRLARLPQVGTFTYASDPANPVPFTGNAIATSLKSQIIDQIAFRPYVGHSFGTGFVFVGAGPTLSNVRTEIVDLVGFADINGTRSNISGAPQDFSDSGWVWGGSAEVGVTHFFCRSWFLECSYVFGVTGNKTFNFNSTFSSPDPSDPNQIKAGTLVGSSTWQTISQSIGVRLCRTF</sequence>